<accession>A0ABN2KQA1</accession>
<dbReference type="InterPro" id="IPR002347">
    <property type="entry name" value="SDR_fam"/>
</dbReference>
<dbReference type="InterPro" id="IPR036291">
    <property type="entry name" value="NAD(P)-bd_dom_sf"/>
</dbReference>
<dbReference type="PANTHER" id="PTHR24320">
    <property type="entry name" value="RETINOL DEHYDROGENASE"/>
    <property type="match status" value="1"/>
</dbReference>
<evidence type="ECO:0000313" key="4">
    <source>
        <dbReference type="EMBL" id="GAA1762287.1"/>
    </source>
</evidence>
<evidence type="ECO:0000256" key="2">
    <source>
        <dbReference type="ARBA" id="ARBA00022857"/>
    </source>
</evidence>
<dbReference type="Pfam" id="PF00106">
    <property type="entry name" value="adh_short"/>
    <property type="match status" value="1"/>
</dbReference>
<dbReference type="RefSeq" id="WP_232497610.1">
    <property type="nucleotide sequence ID" value="NZ_BAAANH010000004.1"/>
</dbReference>
<dbReference type="EMBL" id="BAAANH010000004">
    <property type="protein sequence ID" value="GAA1762287.1"/>
    <property type="molecule type" value="Genomic_DNA"/>
</dbReference>
<dbReference type="SUPFAM" id="SSF51735">
    <property type="entry name" value="NAD(P)-binding Rossmann-fold domains"/>
    <property type="match status" value="1"/>
</dbReference>
<organism evidence="4 5">
    <name type="scientific">Agromyces humatus</name>
    <dbReference type="NCBI Taxonomy" id="279573"/>
    <lineage>
        <taxon>Bacteria</taxon>
        <taxon>Bacillati</taxon>
        <taxon>Actinomycetota</taxon>
        <taxon>Actinomycetes</taxon>
        <taxon>Micrococcales</taxon>
        <taxon>Microbacteriaceae</taxon>
        <taxon>Agromyces</taxon>
    </lineage>
</organism>
<evidence type="ECO:0000256" key="3">
    <source>
        <dbReference type="ARBA" id="ARBA00023002"/>
    </source>
</evidence>
<reference evidence="4 5" key="1">
    <citation type="journal article" date="2019" name="Int. J. Syst. Evol. Microbiol.">
        <title>The Global Catalogue of Microorganisms (GCM) 10K type strain sequencing project: providing services to taxonomists for standard genome sequencing and annotation.</title>
        <authorList>
            <consortium name="The Broad Institute Genomics Platform"/>
            <consortium name="The Broad Institute Genome Sequencing Center for Infectious Disease"/>
            <person name="Wu L."/>
            <person name="Ma J."/>
        </authorList>
    </citation>
    <scope>NUCLEOTIDE SEQUENCE [LARGE SCALE GENOMIC DNA]</scope>
    <source>
        <strain evidence="4 5">JCM 14319</strain>
    </source>
</reference>
<dbReference type="Gene3D" id="3.40.50.720">
    <property type="entry name" value="NAD(P)-binding Rossmann-like Domain"/>
    <property type="match status" value="1"/>
</dbReference>
<evidence type="ECO:0000313" key="5">
    <source>
        <dbReference type="Proteomes" id="UP001500506"/>
    </source>
</evidence>
<dbReference type="PANTHER" id="PTHR24320:SF282">
    <property type="entry name" value="WW DOMAIN-CONTAINING OXIDOREDUCTASE"/>
    <property type="match status" value="1"/>
</dbReference>
<keyword evidence="2" id="KW-0521">NADP</keyword>
<sequence length="322" mass="34614">MTDPDINSPTILLTGPTRGIGAAMLERLISHPRQPRLILLARDPHALDTAVRRAHSAGRDAFGVMVDLADLGTVDAALDELGARIGRSESHPPDAAMLNAGAQFGDRRGTSAQGIEQTFAVNVVAQHVLVRGILPLLAPRGQLVMMGSSTHRGRAQSFGLIPSPRYAPPDLLAVPDGTAEGATRHAGGRAYADSKLALVTLAHALARRAAASGHRLNTYDPGLVPGTGLGRTMPGYMRWTWEHVMPAMSLLPKAATPLTTARHAIDLVMGDRHADLHDAYIELGRITRAADRTFDRDRQDELFTWIEARHPEQRQARPSAAA</sequence>
<keyword evidence="3" id="KW-0560">Oxidoreductase</keyword>
<dbReference type="PRINTS" id="PR00081">
    <property type="entry name" value="GDHRDH"/>
</dbReference>
<dbReference type="Proteomes" id="UP001500506">
    <property type="component" value="Unassembled WGS sequence"/>
</dbReference>
<protein>
    <submittedName>
        <fullName evidence="4">SDR family NAD(P)-dependent oxidoreductase</fullName>
    </submittedName>
</protein>
<proteinExistence type="inferred from homology"/>
<name>A0ABN2KQA1_9MICO</name>
<evidence type="ECO:0000256" key="1">
    <source>
        <dbReference type="ARBA" id="ARBA00006484"/>
    </source>
</evidence>
<gene>
    <name evidence="4" type="ORF">GCM10009747_22010</name>
</gene>
<comment type="caution">
    <text evidence="4">The sequence shown here is derived from an EMBL/GenBank/DDBJ whole genome shotgun (WGS) entry which is preliminary data.</text>
</comment>
<keyword evidence="5" id="KW-1185">Reference proteome</keyword>
<comment type="similarity">
    <text evidence="1">Belongs to the short-chain dehydrogenases/reductases (SDR) family.</text>
</comment>